<reference evidence="1" key="1">
    <citation type="submission" date="2019-10" db="EMBL/GenBank/DDBJ databases">
        <title>Conservation and host-specific expression of non-tandemly repeated heterogenous ribosome RNA gene in arbuscular mycorrhizal fungi.</title>
        <authorList>
            <person name="Maeda T."/>
            <person name="Kobayashi Y."/>
            <person name="Nakagawa T."/>
            <person name="Ezawa T."/>
            <person name="Yamaguchi K."/>
            <person name="Bino T."/>
            <person name="Nishimoto Y."/>
            <person name="Shigenobu S."/>
            <person name="Kawaguchi M."/>
        </authorList>
    </citation>
    <scope>NUCLEOTIDE SEQUENCE</scope>
    <source>
        <strain evidence="1">HR1</strain>
    </source>
</reference>
<dbReference type="PANTHER" id="PTHR35871:SF1">
    <property type="entry name" value="CXC1-LIKE CYSTEINE CLUSTER ASSOCIATED WITH KDZ TRANSPOSASES DOMAIN-CONTAINING PROTEIN"/>
    <property type="match status" value="1"/>
</dbReference>
<evidence type="ECO:0000313" key="1">
    <source>
        <dbReference type="EMBL" id="GES95595.1"/>
    </source>
</evidence>
<dbReference type="Proteomes" id="UP000615446">
    <property type="component" value="Unassembled WGS sequence"/>
</dbReference>
<proteinExistence type="predicted"/>
<dbReference type="EMBL" id="BLAL01000242">
    <property type="protein sequence ID" value="GES95595.1"/>
    <property type="molecule type" value="Genomic_DNA"/>
</dbReference>
<dbReference type="PANTHER" id="PTHR35871">
    <property type="entry name" value="EXPRESSED PROTEIN"/>
    <property type="match status" value="1"/>
</dbReference>
<name>A0A8H3M0V6_9GLOM</name>
<protein>
    <submittedName>
        <fullName evidence="1">Uncharacterized protein</fullName>
    </submittedName>
</protein>
<comment type="caution">
    <text evidence="1">The sequence shown here is derived from an EMBL/GenBank/DDBJ whole genome shotgun (WGS) entry which is preliminary data.</text>
</comment>
<sequence length="321" mass="36924">MPPKSCKIQLAAVLSDDELTDNKLSNDFEENNIWYDHDLKETVNKISQFAFDIMYQNAKNPVIFNHKCSLTYHGNSDRTKRQKKAAAKAVCKGFTSITEYFTNNSLLDNPINTIIDDLKNLDKVIEKEGLTGYKYMEASKTIAVSIEKGEYQACLIKIWTKNFVKYHSILTSMCSKHQKIKSLLGDEDIHQSITKYFWVEMVQLEQWMPKPSDDDVIMSIESNLNKDEKRYILVTHDESIFYTNDDKTCIIMKPGANHDSWWKTENLIMQKLHPDEIEVFAFDNAISHTAYAENALIASKMNLKPGGKGKFRDGLIPDELI</sequence>
<gene>
    <name evidence="1" type="ORF">RCL2_002225600</name>
</gene>
<dbReference type="OrthoDB" id="2377817at2759"/>
<evidence type="ECO:0000313" key="2">
    <source>
        <dbReference type="Proteomes" id="UP000615446"/>
    </source>
</evidence>
<accession>A0A8H3M0V6</accession>
<dbReference type="AlphaFoldDB" id="A0A8H3M0V6"/>
<organism evidence="1 2">
    <name type="scientific">Rhizophagus clarus</name>
    <dbReference type="NCBI Taxonomy" id="94130"/>
    <lineage>
        <taxon>Eukaryota</taxon>
        <taxon>Fungi</taxon>
        <taxon>Fungi incertae sedis</taxon>
        <taxon>Mucoromycota</taxon>
        <taxon>Glomeromycotina</taxon>
        <taxon>Glomeromycetes</taxon>
        <taxon>Glomerales</taxon>
        <taxon>Glomeraceae</taxon>
        <taxon>Rhizophagus</taxon>
    </lineage>
</organism>